<organism evidence="2 3">
    <name type="scientific">Haloferax larsenii</name>
    <dbReference type="NCBI Taxonomy" id="302484"/>
    <lineage>
        <taxon>Archaea</taxon>
        <taxon>Methanobacteriati</taxon>
        <taxon>Methanobacteriota</taxon>
        <taxon>Stenosarchaea group</taxon>
        <taxon>Halobacteria</taxon>
        <taxon>Halobacteriales</taxon>
        <taxon>Haloferacaceae</taxon>
        <taxon>Haloferax</taxon>
    </lineage>
</organism>
<keyword evidence="1" id="KW-0812">Transmembrane</keyword>
<reference evidence="2 3" key="1">
    <citation type="submission" date="2016-10" db="EMBL/GenBank/DDBJ databases">
        <authorList>
            <person name="de Groot N.N."/>
        </authorList>
    </citation>
    <scope>NUCLEOTIDE SEQUENCE [LARGE SCALE GENOMIC DNA]</scope>
    <source>
        <strain evidence="2 3">CDM_5</strain>
    </source>
</reference>
<feature type="transmembrane region" description="Helical" evidence="1">
    <location>
        <begin position="96"/>
        <end position="120"/>
    </location>
</feature>
<feature type="transmembrane region" description="Helical" evidence="1">
    <location>
        <begin position="126"/>
        <end position="147"/>
    </location>
</feature>
<name>A0A1H7HQH5_HALLR</name>
<proteinExistence type="predicted"/>
<dbReference type="EMBL" id="FOAD01000001">
    <property type="protein sequence ID" value="SEK52633.1"/>
    <property type="molecule type" value="Genomic_DNA"/>
</dbReference>
<accession>A0A1H7HQH5</accession>
<dbReference type="AlphaFoldDB" id="A0A1H7HQH5"/>
<protein>
    <submittedName>
        <fullName evidence="2">Uncharacterized protein</fullName>
    </submittedName>
</protein>
<dbReference type="Proteomes" id="UP000183894">
    <property type="component" value="Unassembled WGS sequence"/>
</dbReference>
<gene>
    <name evidence="2" type="ORF">SAMN04488691_101656</name>
</gene>
<dbReference type="RefSeq" id="WP_074791998.1">
    <property type="nucleotide sequence ID" value="NZ_FOAD01000001.1"/>
</dbReference>
<evidence type="ECO:0000256" key="1">
    <source>
        <dbReference type="SAM" id="Phobius"/>
    </source>
</evidence>
<evidence type="ECO:0000313" key="2">
    <source>
        <dbReference type="EMBL" id="SEK52633.1"/>
    </source>
</evidence>
<evidence type="ECO:0000313" key="3">
    <source>
        <dbReference type="Proteomes" id="UP000183894"/>
    </source>
</evidence>
<feature type="transmembrane region" description="Helical" evidence="1">
    <location>
        <begin position="13"/>
        <end position="30"/>
    </location>
</feature>
<keyword evidence="1" id="KW-0472">Membrane</keyword>
<keyword evidence="1" id="KW-1133">Transmembrane helix</keyword>
<sequence length="155" mass="16102">MSHPRSVTFARDTVVATAVLAGLYGLAFGVQIPPLQIPGYLLIVGFDLLEVVFGPVQRHFDLVFGAYIVGLGVVGAAVAQLLRLGSRRTDVPQWKLAVASALALVGVLSFLFAASVLVTTTQTTPVLITGAVGLTLIALAGWVAGLLRVKLGPAQ</sequence>
<feature type="transmembrane region" description="Helical" evidence="1">
    <location>
        <begin position="62"/>
        <end position="84"/>
    </location>
</feature>
<dbReference type="OrthoDB" id="293663at2157"/>